<comment type="caution">
    <text evidence="2">The sequence shown here is derived from an EMBL/GenBank/DDBJ whole genome shotgun (WGS) entry which is preliminary data.</text>
</comment>
<gene>
    <name evidence="2" type="ORF">LKD75_11865</name>
</gene>
<dbReference type="RefSeq" id="WP_022312661.1">
    <property type="nucleotide sequence ID" value="NZ_JAJEPV010000029.1"/>
</dbReference>
<accession>A0AAE3D8V6</accession>
<keyword evidence="1" id="KW-0812">Transmembrane</keyword>
<proteinExistence type="predicted"/>
<dbReference type="AlphaFoldDB" id="A0AAE3D8V6"/>
<sequence length="255" mass="29440">MKESLRQQDYHKVFQKRGDCIRLLAQTSGVVIFFAWFFYRSIWAVPLLFPLGILYFRRCVNRQCRKNRQELTMQFKECILSVANSLRSGYALENAFLESREDIRMLYGEHSAMYRELELIRRGMILNITLEELISDLADRSGIEEIEQFSAILNIAKRGGGNVTQIIRTTAEVISNKVETMQEMLTMLQGRRLEQNVMEIMPFGISLYIAAAYPGYFGTLYHNGMGIIVMTLCLAVYAGAYLLGEKILDRIEEEL</sequence>
<feature type="transmembrane region" description="Helical" evidence="1">
    <location>
        <begin position="223"/>
        <end position="243"/>
    </location>
</feature>
<feature type="transmembrane region" description="Helical" evidence="1">
    <location>
        <begin position="20"/>
        <end position="37"/>
    </location>
</feature>
<organism evidence="2 3">
    <name type="scientific">Waltera acetigignens</name>
    <dbReference type="NCBI Taxonomy" id="2981769"/>
    <lineage>
        <taxon>Bacteria</taxon>
        <taxon>Bacillati</taxon>
        <taxon>Bacillota</taxon>
        <taxon>Clostridia</taxon>
        <taxon>Lachnospirales</taxon>
        <taxon>Lachnospiraceae</taxon>
        <taxon>Waltera</taxon>
    </lineage>
</organism>
<dbReference type="Proteomes" id="UP001197795">
    <property type="component" value="Unassembled WGS sequence"/>
</dbReference>
<protein>
    <submittedName>
        <fullName evidence="2">Type II secretion system protein F</fullName>
    </submittedName>
</protein>
<dbReference type="PANTHER" id="PTHR35007:SF1">
    <property type="entry name" value="PILUS ASSEMBLY PROTEIN"/>
    <property type="match status" value="1"/>
</dbReference>
<evidence type="ECO:0000313" key="3">
    <source>
        <dbReference type="Proteomes" id="UP001197795"/>
    </source>
</evidence>
<evidence type="ECO:0000256" key="1">
    <source>
        <dbReference type="SAM" id="Phobius"/>
    </source>
</evidence>
<reference evidence="2 3" key="1">
    <citation type="submission" date="2021-10" db="EMBL/GenBank/DDBJ databases">
        <title>Anaerobic single-cell dispensing facilitates the cultivation of human gut bacteria.</title>
        <authorList>
            <person name="Afrizal A."/>
        </authorList>
    </citation>
    <scope>NUCLEOTIDE SEQUENCE [LARGE SCALE GENOMIC DNA]</scope>
    <source>
        <strain evidence="2 3">CLA-AA-H273</strain>
    </source>
</reference>
<feature type="transmembrane region" description="Helical" evidence="1">
    <location>
        <begin position="43"/>
        <end position="60"/>
    </location>
</feature>
<feature type="transmembrane region" description="Helical" evidence="1">
    <location>
        <begin position="197"/>
        <end position="217"/>
    </location>
</feature>
<evidence type="ECO:0000313" key="2">
    <source>
        <dbReference type="EMBL" id="MCC2120270.1"/>
    </source>
</evidence>
<dbReference type="PANTHER" id="PTHR35007">
    <property type="entry name" value="INTEGRAL MEMBRANE PROTEIN-RELATED"/>
    <property type="match status" value="1"/>
</dbReference>
<keyword evidence="1" id="KW-1133">Transmembrane helix</keyword>
<dbReference type="EMBL" id="JAJEPV010000029">
    <property type="protein sequence ID" value="MCC2120270.1"/>
    <property type="molecule type" value="Genomic_DNA"/>
</dbReference>
<keyword evidence="3" id="KW-1185">Reference proteome</keyword>
<keyword evidence="1" id="KW-0472">Membrane</keyword>
<name>A0AAE3D8V6_9FIRM</name>